<feature type="domain" description="Gnk2-homologous" evidence="4">
    <location>
        <begin position="139"/>
        <end position="250"/>
    </location>
</feature>
<feature type="domain" description="Gnk2-homologous" evidence="4">
    <location>
        <begin position="29"/>
        <end position="133"/>
    </location>
</feature>
<dbReference type="PANTHER" id="PTHR32099">
    <property type="entry name" value="CYSTEINE-RICH REPEAT SECRETORY PROTEIN"/>
    <property type="match status" value="1"/>
</dbReference>
<keyword evidence="2" id="KW-0677">Repeat</keyword>
<reference evidence="5" key="1">
    <citation type="submission" date="2018-02" db="EMBL/GenBank/DDBJ databases">
        <authorList>
            <person name="Cohen D.B."/>
            <person name="Kent A.D."/>
        </authorList>
    </citation>
    <scope>NUCLEOTIDE SEQUENCE</scope>
</reference>
<gene>
    <name evidence="5" type="ORF">FSB_LOCUS3789</name>
</gene>
<dbReference type="Pfam" id="PF01657">
    <property type="entry name" value="Stress-antifung"/>
    <property type="match status" value="2"/>
</dbReference>
<feature type="chain" id="PRO_5014899438" description="Gnk2-homologous domain-containing protein" evidence="3">
    <location>
        <begin position="27"/>
        <end position="264"/>
    </location>
</feature>
<dbReference type="PANTHER" id="PTHR32099:SF110">
    <property type="entry name" value="CYSTEINE-RICH RECEPTOR-KINASE-LIKE PROTEIN"/>
    <property type="match status" value="1"/>
</dbReference>
<feature type="signal peptide" evidence="3">
    <location>
        <begin position="1"/>
        <end position="26"/>
    </location>
</feature>
<sequence>MNFSNPFSLHIVFLSMLSFLSLNSHAADPFLLNQVCANNTFSPNSIYQSNLNSLLSSISSNATQNLEFYNTTSGQNTSEPVYGLYDCRGNVTIQVCRTCEVATVKEIKNKCSREKIVVIWYDECLLRYSNRSFFSTVDEKPRFWLLNRQNFTDDKFELFNKLLNMTMIDLAREISSNVPIGKKKFGTKEVIISAFQILYYIVQYTPNLNSTGCNSCLLAAINLLSWCCSGKLGCRIVFPSCNIRYQFHPFYRMAATAPTPSPEL</sequence>
<keyword evidence="1 3" id="KW-0732">Signal</keyword>
<proteinExistence type="predicted"/>
<dbReference type="InterPro" id="IPR002902">
    <property type="entry name" value="GNK2"/>
</dbReference>
<evidence type="ECO:0000256" key="1">
    <source>
        <dbReference type="ARBA" id="ARBA00022729"/>
    </source>
</evidence>
<dbReference type="EMBL" id="OIVN01000188">
    <property type="protein sequence ID" value="SPC75907.1"/>
    <property type="molecule type" value="Genomic_DNA"/>
</dbReference>
<dbReference type="AlphaFoldDB" id="A0A2N9EAA7"/>
<name>A0A2N9EAA7_FAGSY</name>
<accession>A0A2N9EAA7</accession>
<organism evidence="5">
    <name type="scientific">Fagus sylvatica</name>
    <name type="common">Beechnut</name>
    <dbReference type="NCBI Taxonomy" id="28930"/>
    <lineage>
        <taxon>Eukaryota</taxon>
        <taxon>Viridiplantae</taxon>
        <taxon>Streptophyta</taxon>
        <taxon>Embryophyta</taxon>
        <taxon>Tracheophyta</taxon>
        <taxon>Spermatophyta</taxon>
        <taxon>Magnoliopsida</taxon>
        <taxon>eudicotyledons</taxon>
        <taxon>Gunneridae</taxon>
        <taxon>Pentapetalae</taxon>
        <taxon>rosids</taxon>
        <taxon>fabids</taxon>
        <taxon>Fagales</taxon>
        <taxon>Fagaceae</taxon>
        <taxon>Fagus</taxon>
    </lineage>
</organism>
<dbReference type="InterPro" id="IPR038408">
    <property type="entry name" value="GNK2_sf"/>
</dbReference>
<dbReference type="PROSITE" id="PS51473">
    <property type="entry name" value="GNK2"/>
    <property type="match status" value="2"/>
</dbReference>
<protein>
    <recommendedName>
        <fullName evidence="4">Gnk2-homologous domain-containing protein</fullName>
    </recommendedName>
</protein>
<evidence type="ECO:0000256" key="3">
    <source>
        <dbReference type="SAM" id="SignalP"/>
    </source>
</evidence>
<dbReference type="CDD" id="cd23509">
    <property type="entry name" value="Gnk2-like"/>
    <property type="match status" value="2"/>
</dbReference>
<dbReference type="FunFam" id="3.30.430.20:FF:000003">
    <property type="entry name" value="Cysteine-rich RLK (RECEPTOR-like protein kinase) 10"/>
    <property type="match status" value="1"/>
</dbReference>
<evidence type="ECO:0000256" key="2">
    <source>
        <dbReference type="ARBA" id="ARBA00022737"/>
    </source>
</evidence>
<evidence type="ECO:0000259" key="4">
    <source>
        <dbReference type="PROSITE" id="PS51473"/>
    </source>
</evidence>
<dbReference type="Gene3D" id="3.30.430.20">
    <property type="entry name" value="Gnk2 domain, C-X8-C-X2-C motif"/>
    <property type="match status" value="2"/>
</dbReference>
<evidence type="ECO:0000313" key="5">
    <source>
        <dbReference type="EMBL" id="SPC75907.1"/>
    </source>
</evidence>